<dbReference type="Proteomes" id="UP000837857">
    <property type="component" value="Chromosome 16"/>
</dbReference>
<sequence>MNTRCGDGYLAETQRDMHGIGARAAPRYTRPRGSCVTKTDAQVAGDITCVPSERALIKIASGKRGRTAV</sequence>
<gene>
    <name evidence="1" type="ORF">IPOD504_LOCUS4775</name>
</gene>
<organism evidence="1 2">
    <name type="scientific">Iphiclides podalirius</name>
    <name type="common">scarce swallowtail</name>
    <dbReference type="NCBI Taxonomy" id="110791"/>
    <lineage>
        <taxon>Eukaryota</taxon>
        <taxon>Metazoa</taxon>
        <taxon>Ecdysozoa</taxon>
        <taxon>Arthropoda</taxon>
        <taxon>Hexapoda</taxon>
        <taxon>Insecta</taxon>
        <taxon>Pterygota</taxon>
        <taxon>Neoptera</taxon>
        <taxon>Endopterygota</taxon>
        <taxon>Lepidoptera</taxon>
        <taxon>Glossata</taxon>
        <taxon>Ditrysia</taxon>
        <taxon>Papilionoidea</taxon>
        <taxon>Papilionidae</taxon>
        <taxon>Papilioninae</taxon>
        <taxon>Iphiclides</taxon>
    </lineage>
</organism>
<feature type="non-terminal residue" evidence="1">
    <location>
        <position position="69"/>
    </location>
</feature>
<protein>
    <submittedName>
        <fullName evidence="1">Uncharacterized protein</fullName>
    </submittedName>
</protein>
<name>A0ABN8I0X3_9NEOP</name>
<proteinExistence type="predicted"/>
<evidence type="ECO:0000313" key="2">
    <source>
        <dbReference type="Proteomes" id="UP000837857"/>
    </source>
</evidence>
<keyword evidence="2" id="KW-1185">Reference proteome</keyword>
<evidence type="ECO:0000313" key="1">
    <source>
        <dbReference type="EMBL" id="CAH2044756.1"/>
    </source>
</evidence>
<dbReference type="EMBL" id="OW152828">
    <property type="protein sequence ID" value="CAH2044756.1"/>
    <property type="molecule type" value="Genomic_DNA"/>
</dbReference>
<accession>A0ABN8I0X3</accession>
<reference evidence="1" key="1">
    <citation type="submission" date="2022-03" db="EMBL/GenBank/DDBJ databases">
        <authorList>
            <person name="Martin H S."/>
        </authorList>
    </citation>
    <scope>NUCLEOTIDE SEQUENCE</scope>
</reference>